<feature type="signal peptide" evidence="1">
    <location>
        <begin position="1"/>
        <end position="21"/>
    </location>
</feature>
<evidence type="ECO:0000313" key="3">
    <source>
        <dbReference type="Proteomes" id="UP000215367"/>
    </source>
</evidence>
<reference evidence="2 3" key="1">
    <citation type="submission" date="2017-07" db="EMBL/GenBank/DDBJ databases">
        <title>Whole genome sequence of Azospirillum brasilense 2A1, a potential biofertilizer strain.</title>
        <authorList>
            <person name="Fontana C.A."/>
            <person name="Toffoli L.M."/>
            <person name="Salazar S.M."/>
            <person name="Puglisi E."/>
            <person name="Pedraza R."/>
            <person name="Bassi D."/>
            <person name="Cocconcelli P.S."/>
        </authorList>
    </citation>
    <scope>NUCLEOTIDE SEQUENCE [LARGE SCALE GENOMIC DNA]</scope>
    <source>
        <strain evidence="2 3">2A1</strain>
    </source>
</reference>
<dbReference type="RefSeq" id="WP_094307587.1">
    <property type="nucleotide sequence ID" value="NZ_NOWT01000124.1"/>
</dbReference>
<dbReference type="EMBL" id="NOWT01000124">
    <property type="protein sequence ID" value="OYD80032.1"/>
    <property type="molecule type" value="Genomic_DNA"/>
</dbReference>
<sequence length="142" mass="13727">MRRTTLIAAAAVLLCSAPAFAGDLMTGGIPMGNASNLGVISNTAAGIQNKAQQQVMGVQAGGGLAGPFGTASNLGNVSNLAAGVGNKAKQQVFGVQTGGMGGGVKTPFAVGGFNSNAGTVSNSAVGIGNTAQQQVKAMQFGT</sequence>
<dbReference type="Proteomes" id="UP000215367">
    <property type="component" value="Unassembled WGS sequence"/>
</dbReference>
<gene>
    <name evidence="2" type="ORF">CHT98_33395</name>
</gene>
<name>A0A235H2Z5_AZOBR</name>
<accession>A0A235H2Z5</accession>
<dbReference type="AlphaFoldDB" id="A0A235H2Z5"/>
<protein>
    <submittedName>
        <fullName evidence="2">Uncharacterized protein</fullName>
    </submittedName>
</protein>
<feature type="chain" id="PRO_5012873030" evidence="1">
    <location>
        <begin position="22"/>
        <end position="142"/>
    </location>
</feature>
<evidence type="ECO:0000256" key="1">
    <source>
        <dbReference type="SAM" id="SignalP"/>
    </source>
</evidence>
<comment type="caution">
    <text evidence="2">The sequence shown here is derived from an EMBL/GenBank/DDBJ whole genome shotgun (WGS) entry which is preliminary data.</text>
</comment>
<evidence type="ECO:0000313" key="2">
    <source>
        <dbReference type="EMBL" id="OYD80032.1"/>
    </source>
</evidence>
<organism evidence="2 3">
    <name type="scientific">Azospirillum brasilense</name>
    <dbReference type="NCBI Taxonomy" id="192"/>
    <lineage>
        <taxon>Bacteria</taxon>
        <taxon>Pseudomonadati</taxon>
        <taxon>Pseudomonadota</taxon>
        <taxon>Alphaproteobacteria</taxon>
        <taxon>Rhodospirillales</taxon>
        <taxon>Azospirillaceae</taxon>
        <taxon>Azospirillum</taxon>
    </lineage>
</organism>
<feature type="non-terminal residue" evidence="2">
    <location>
        <position position="142"/>
    </location>
</feature>
<keyword evidence="1" id="KW-0732">Signal</keyword>
<proteinExistence type="predicted"/>